<protein>
    <submittedName>
        <fullName evidence="1">Uncharacterized protein</fullName>
    </submittedName>
</protein>
<reference evidence="1 2" key="1">
    <citation type="submission" date="2022-08" db="EMBL/GenBank/DDBJ databases">
        <title>Reclassification of Massilia species as members of the genera Telluria, Duganella, Pseudoduganella, Mokoshia gen. nov. and Zemynaea gen. nov. using orthogonal and non-orthogonal genome-based approaches.</title>
        <authorList>
            <person name="Bowman J.P."/>
        </authorList>
    </citation>
    <scope>NUCLEOTIDE SEQUENCE [LARGE SCALE GENOMIC DNA]</scope>
    <source>
        <strain evidence="1 2">JCM 31661</strain>
    </source>
</reference>
<dbReference type="EMBL" id="JANUHA010000011">
    <property type="protein sequence ID" value="MCS0597858.1"/>
    <property type="molecule type" value="Genomic_DNA"/>
</dbReference>
<evidence type="ECO:0000313" key="2">
    <source>
        <dbReference type="Proteomes" id="UP001206572"/>
    </source>
</evidence>
<keyword evidence="2" id="KW-1185">Reference proteome</keyword>
<dbReference type="Proteomes" id="UP001206572">
    <property type="component" value="Unassembled WGS sequence"/>
</dbReference>
<name>A0ABT2AQ64_9BURK</name>
<comment type="caution">
    <text evidence="1">The sequence shown here is derived from an EMBL/GenBank/DDBJ whole genome shotgun (WGS) entry which is preliminary data.</text>
</comment>
<gene>
    <name evidence="1" type="ORF">NX780_16030</name>
</gene>
<organism evidence="1 2">
    <name type="scientific">Massilia agri</name>
    <dbReference type="NCBI Taxonomy" id="1886785"/>
    <lineage>
        <taxon>Bacteria</taxon>
        <taxon>Pseudomonadati</taxon>
        <taxon>Pseudomonadota</taxon>
        <taxon>Betaproteobacteria</taxon>
        <taxon>Burkholderiales</taxon>
        <taxon>Oxalobacteraceae</taxon>
        <taxon>Telluria group</taxon>
        <taxon>Massilia</taxon>
    </lineage>
</organism>
<evidence type="ECO:0000313" key="1">
    <source>
        <dbReference type="EMBL" id="MCS0597858.1"/>
    </source>
</evidence>
<accession>A0ABT2AQ64</accession>
<sequence>MTKSTGAPDSAAGSGNLLQPWRRIAQHLCPLIGESGFCALFGRATHVVAPEHAWLAPHQPCRSPEQLFASLEERLASVDAQRAAAANEALLRTFTQLLSALIGEKLTQRLLASATGSAEAAPGQQKNAQEQK</sequence>
<dbReference type="RefSeq" id="WP_258828879.1">
    <property type="nucleotide sequence ID" value="NZ_JANUHA010000011.1"/>
</dbReference>
<proteinExistence type="predicted"/>